<dbReference type="Proteomes" id="UP000230084">
    <property type="component" value="Unassembled WGS sequence"/>
</dbReference>
<dbReference type="NCBIfam" id="TIGR00125">
    <property type="entry name" value="cyt_tran_rel"/>
    <property type="match status" value="1"/>
</dbReference>
<protein>
    <recommendedName>
        <fullName evidence="3">Cytidyltransferase-like domain-containing protein</fullName>
    </recommendedName>
</protein>
<dbReference type="EMBL" id="PCYM01000001">
    <property type="protein sequence ID" value="PIR47933.1"/>
    <property type="molecule type" value="Genomic_DNA"/>
</dbReference>
<proteinExistence type="predicted"/>
<reference evidence="4 5" key="1">
    <citation type="submission" date="2017-09" db="EMBL/GenBank/DDBJ databases">
        <title>Depth-based differentiation of microbial function through sediment-hosted aquifers and enrichment of novel symbionts in the deep terrestrial subsurface.</title>
        <authorList>
            <person name="Probst A.J."/>
            <person name="Ladd B."/>
            <person name="Jarett J.K."/>
            <person name="Geller-Mcgrath D.E."/>
            <person name="Sieber C.M."/>
            <person name="Emerson J.B."/>
            <person name="Anantharaman K."/>
            <person name="Thomas B.C."/>
            <person name="Malmstrom R."/>
            <person name="Stieglmeier M."/>
            <person name="Klingl A."/>
            <person name="Woyke T."/>
            <person name="Ryan C.M."/>
            <person name="Banfield J.F."/>
        </authorList>
    </citation>
    <scope>NUCLEOTIDE SEQUENCE [LARGE SCALE GENOMIC DNA]</scope>
    <source>
        <strain evidence="4">CG10_big_fil_rev_8_21_14_0_10_50_16</strain>
    </source>
</reference>
<dbReference type="InterPro" id="IPR050385">
    <property type="entry name" value="Archaeal_FAD_synthase"/>
</dbReference>
<gene>
    <name evidence="4" type="ORF">COV06_00840</name>
</gene>
<accession>A0A2H0RN49</accession>
<evidence type="ECO:0000313" key="4">
    <source>
        <dbReference type="EMBL" id="PIR47933.1"/>
    </source>
</evidence>
<feature type="domain" description="Cytidyltransferase-like" evidence="3">
    <location>
        <begin position="6"/>
        <end position="111"/>
    </location>
</feature>
<dbReference type="Gene3D" id="3.40.50.620">
    <property type="entry name" value="HUPs"/>
    <property type="match status" value="1"/>
</dbReference>
<keyword evidence="2" id="KW-0548">Nucleotidyltransferase</keyword>
<dbReference type="InterPro" id="IPR014729">
    <property type="entry name" value="Rossmann-like_a/b/a_fold"/>
</dbReference>
<comment type="caution">
    <text evidence="4">The sequence shown here is derived from an EMBL/GenBank/DDBJ whole genome shotgun (WGS) entry which is preliminary data.</text>
</comment>
<evidence type="ECO:0000256" key="1">
    <source>
        <dbReference type="ARBA" id="ARBA00022679"/>
    </source>
</evidence>
<keyword evidence="1" id="KW-0808">Transferase</keyword>
<dbReference type="InterPro" id="IPR004821">
    <property type="entry name" value="Cyt_trans-like"/>
</dbReference>
<evidence type="ECO:0000256" key="2">
    <source>
        <dbReference type="ARBA" id="ARBA00022695"/>
    </source>
</evidence>
<organism evidence="4 5">
    <name type="scientific">Candidatus Uhrbacteria bacterium CG10_big_fil_rev_8_21_14_0_10_50_16</name>
    <dbReference type="NCBI Taxonomy" id="1975039"/>
    <lineage>
        <taxon>Bacteria</taxon>
        <taxon>Candidatus Uhriibacteriota</taxon>
    </lineage>
</organism>
<dbReference type="PANTHER" id="PTHR43793:SF1">
    <property type="entry name" value="FAD SYNTHASE"/>
    <property type="match status" value="1"/>
</dbReference>
<dbReference type="Pfam" id="PF01467">
    <property type="entry name" value="CTP_transf_like"/>
    <property type="match status" value="1"/>
</dbReference>
<dbReference type="PANTHER" id="PTHR43793">
    <property type="entry name" value="FAD SYNTHASE"/>
    <property type="match status" value="1"/>
</dbReference>
<dbReference type="AlphaFoldDB" id="A0A2H0RN49"/>
<evidence type="ECO:0000313" key="5">
    <source>
        <dbReference type="Proteomes" id="UP000230084"/>
    </source>
</evidence>
<dbReference type="GO" id="GO:0016779">
    <property type="term" value="F:nucleotidyltransferase activity"/>
    <property type="evidence" value="ECO:0007669"/>
    <property type="project" value="UniProtKB-KW"/>
</dbReference>
<evidence type="ECO:0000259" key="3">
    <source>
        <dbReference type="Pfam" id="PF01467"/>
    </source>
</evidence>
<sequence length="145" mass="16474">MKRVMVFGTFDIVHDGHRHLLQQAAEMGEEVIVVVSRDEHVLELKGRLPINQLDDRLEAISCESEVTLAVAGDEELGSYGVLTEHEPDAVLLGYDQDELKDNLTSWMEDQELHNISCTYASAYMPHLFNTTRIVEQMQDEEMSVL</sequence>
<dbReference type="SUPFAM" id="SSF52374">
    <property type="entry name" value="Nucleotidylyl transferase"/>
    <property type="match status" value="1"/>
</dbReference>
<name>A0A2H0RN49_9BACT</name>